<feature type="signal peptide" evidence="3">
    <location>
        <begin position="1"/>
        <end position="19"/>
    </location>
</feature>
<dbReference type="InterPro" id="IPR036291">
    <property type="entry name" value="NAD(P)-bd_dom_sf"/>
</dbReference>
<feature type="domain" description="GFO/IDH/MocA-like oxidoreductase" evidence="5">
    <location>
        <begin position="163"/>
        <end position="282"/>
    </location>
</feature>
<reference evidence="7" key="2">
    <citation type="submission" date="2023-07" db="EMBL/GenBank/DDBJ databases">
        <authorList>
            <person name="Jung D.-H."/>
        </authorList>
    </citation>
    <scope>NUCLEOTIDE SEQUENCE [LARGE SCALE GENOMIC DNA]</scope>
    <source>
        <strain evidence="7">JA-25</strain>
    </source>
</reference>
<evidence type="ECO:0000256" key="2">
    <source>
        <dbReference type="ARBA" id="ARBA00023002"/>
    </source>
</evidence>
<reference evidence="7" key="1">
    <citation type="submission" date="2019-09" db="EMBL/GenBank/DDBJ databases">
        <authorList>
            <person name="Jung D.-H."/>
        </authorList>
    </citation>
    <scope>NUCLEOTIDE SEQUENCE [LARGE SCALE GENOMIC DNA]</scope>
    <source>
        <strain evidence="7">JA-25</strain>
    </source>
</reference>
<proteinExistence type="inferred from homology"/>
<organism evidence="6 7">
    <name type="scientific">Fibrivirga algicola</name>
    <dbReference type="NCBI Taxonomy" id="2950420"/>
    <lineage>
        <taxon>Bacteria</taxon>
        <taxon>Pseudomonadati</taxon>
        <taxon>Bacteroidota</taxon>
        <taxon>Cytophagia</taxon>
        <taxon>Cytophagales</taxon>
        <taxon>Spirosomataceae</taxon>
        <taxon>Fibrivirga</taxon>
    </lineage>
</organism>
<dbReference type="PANTHER" id="PTHR43708">
    <property type="entry name" value="CONSERVED EXPRESSED OXIDOREDUCTASE (EUROFUNG)"/>
    <property type="match status" value="1"/>
</dbReference>
<dbReference type="Gene3D" id="3.40.50.720">
    <property type="entry name" value="NAD(P)-binding Rossmann-like Domain"/>
    <property type="match status" value="1"/>
</dbReference>
<dbReference type="Pfam" id="PF01408">
    <property type="entry name" value="GFO_IDH_MocA"/>
    <property type="match status" value="1"/>
</dbReference>
<keyword evidence="7" id="KW-1185">Reference proteome</keyword>
<dbReference type="RefSeq" id="WP_085413664.1">
    <property type="nucleotide sequence ID" value="NZ_WAEL01000004.1"/>
</dbReference>
<dbReference type="InterPro" id="IPR000683">
    <property type="entry name" value="Gfo/Idh/MocA-like_OxRdtase_N"/>
</dbReference>
<feature type="domain" description="Gfo/Idh/MocA-like oxidoreductase N-terminal" evidence="4">
    <location>
        <begin position="25"/>
        <end position="144"/>
    </location>
</feature>
<gene>
    <name evidence="6" type="ORF">F7231_12295</name>
</gene>
<keyword evidence="2" id="KW-0560">Oxidoreductase</keyword>
<evidence type="ECO:0000256" key="3">
    <source>
        <dbReference type="SAM" id="SignalP"/>
    </source>
</evidence>
<dbReference type="Proteomes" id="UP000606008">
    <property type="component" value="Unassembled WGS sequence"/>
</dbReference>
<dbReference type="SUPFAM" id="SSF55347">
    <property type="entry name" value="Glyceraldehyde-3-phosphate dehydrogenase-like, C-terminal domain"/>
    <property type="match status" value="1"/>
</dbReference>
<sequence>MYRLLFFCLLLAQLSIAQTAPKPLRVGIAGLTHAHVHQILGRLKQGDLVLVGVSEPNRDLAGRLAKQYGFDMALVYPSLDEMLTKGKPEAVLDFGAIADHVKTVKGCAPRGIHVMVEKPLATTYADAVQMAALARKHNTQLLTNYETTWYGSNHRAYAVANTNKAIGDIRKIVVHDGHEGPKEIGCNPEFLAWLTDPVANGAGALFDFGCYGANLATWLMQGQRPTTVRAVTQQIKPAVYPNVDDEATVLLTYPTAQAIIQASWNWPFSRKDMEVYGKTGYVNTVDATRMRVRLTGEKAERPMEAPQTDAPAKDPFTYLARLLRGETKPDALTSLENNLIVVEILDAARQSAKTGKAIELKSAK</sequence>
<feature type="chain" id="PRO_5047268577" evidence="3">
    <location>
        <begin position="20"/>
        <end position="364"/>
    </location>
</feature>
<dbReference type="Pfam" id="PF22725">
    <property type="entry name" value="GFO_IDH_MocA_C3"/>
    <property type="match status" value="1"/>
</dbReference>
<name>A0ABX0QFK2_9BACT</name>
<evidence type="ECO:0000256" key="1">
    <source>
        <dbReference type="ARBA" id="ARBA00010928"/>
    </source>
</evidence>
<dbReference type="Gene3D" id="3.30.360.10">
    <property type="entry name" value="Dihydrodipicolinate Reductase, domain 2"/>
    <property type="match status" value="1"/>
</dbReference>
<dbReference type="EMBL" id="WAEL01000004">
    <property type="protein sequence ID" value="NID10951.1"/>
    <property type="molecule type" value="Genomic_DNA"/>
</dbReference>
<protein>
    <submittedName>
        <fullName evidence="6">Gfo/Idh/MocA family oxidoreductase</fullName>
    </submittedName>
</protein>
<evidence type="ECO:0000313" key="6">
    <source>
        <dbReference type="EMBL" id="NID10951.1"/>
    </source>
</evidence>
<evidence type="ECO:0000259" key="4">
    <source>
        <dbReference type="Pfam" id="PF01408"/>
    </source>
</evidence>
<comment type="similarity">
    <text evidence="1">Belongs to the Gfo/Idh/MocA family.</text>
</comment>
<dbReference type="SUPFAM" id="SSF51735">
    <property type="entry name" value="NAD(P)-binding Rossmann-fold domains"/>
    <property type="match status" value="1"/>
</dbReference>
<dbReference type="PANTHER" id="PTHR43708:SF5">
    <property type="entry name" value="CONSERVED EXPRESSED OXIDOREDUCTASE (EUROFUNG)-RELATED"/>
    <property type="match status" value="1"/>
</dbReference>
<accession>A0ABX0QFK2</accession>
<keyword evidence="3" id="KW-0732">Signal</keyword>
<dbReference type="InterPro" id="IPR051317">
    <property type="entry name" value="Gfo/Idh/MocA_oxidoreduct"/>
</dbReference>
<dbReference type="InterPro" id="IPR055170">
    <property type="entry name" value="GFO_IDH_MocA-like_dom"/>
</dbReference>
<evidence type="ECO:0000259" key="5">
    <source>
        <dbReference type="Pfam" id="PF22725"/>
    </source>
</evidence>
<evidence type="ECO:0000313" key="7">
    <source>
        <dbReference type="Proteomes" id="UP000606008"/>
    </source>
</evidence>
<comment type="caution">
    <text evidence="6">The sequence shown here is derived from an EMBL/GenBank/DDBJ whole genome shotgun (WGS) entry which is preliminary data.</text>
</comment>